<gene>
    <name evidence="2" type="ORF">ACFO8M_23925</name>
</gene>
<dbReference type="RefSeq" id="WP_387980222.1">
    <property type="nucleotide sequence ID" value="NZ_JBHRWO010000021.1"/>
</dbReference>
<evidence type="ECO:0000313" key="2">
    <source>
        <dbReference type="EMBL" id="MFC3495544.1"/>
    </source>
</evidence>
<keyword evidence="3" id="KW-1185">Reference proteome</keyword>
<accession>A0ABV7Q7T8</accession>
<protein>
    <recommendedName>
        <fullName evidence="4">DUF3298 domain-containing protein</fullName>
    </recommendedName>
</protein>
<reference evidence="3" key="1">
    <citation type="journal article" date="2019" name="Int. J. Syst. Evol. Microbiol.">
        <title>The Global Catalogue of Microorganisms (GCM) 10K type strain sequencing project: providing services to taxonomists for standard genome sequencing and annotation.</title>
        <authorList>
            <consortium name="The Broad Institute Genomics Platform"/>
            <consortium name="The Broad Institute Genome Sequencing Center for Infectious Disease"/>
            <person name="Wu L."/>
            <person name="Ma J."/>
        </authorList>
    </citation>
    <scope>NUCLEOTIDE SEQUENCE [LARGE SCALE GENOMIC DNA]</scope>
    <source>
        <strain evidence="3">CGMCC 4.7396</strain>
    </source>
</reference>
<dbReference type="PROSITE" id="PS51257">
    <property type="entry name" value="PROKAR_LIPOPROTEIN"/>
    <property type="match status" value="1"/>
</dbReference>
<feature type="chain" id="PRO_5047499647" description="DUF3298 domain-containing protein" evidence="1">
    <location>
        <begin position="26"/>
        <end position="226"/>
    </location>
</feature>
<evidence type="ECO:0000256" key="1">
    <source>
        <dbReference type="SAM" id="SignalP"/>
    </source>
</evidence>
<feature type="signal peptide" evidence="1">
    <location>
        <begin position="1"/>
        <end position="25"/>
    </location>
</feature>
<dbReference type="Proteomes" id="UP001595712">
    <property type="component" value="Unassembled WGS sequence"/>
</dbReference>
<comment type="caution">
    <text evidence="2">The sequence shown here is derived from an EMBL/GenBank/DDBJ whole genome shotgun (WGS) entry which is preliminary data.</text>
</comment>
<dbReference type="EMBL" id="JBHRWO010000021">
    <property type="protein sequence ID" value="MFC3495544.1"/>
    <property type="molecule type" value="Genomic_DNA"/>
</dbReference>
<keyword evidence="1" id="KW-0732">Signal</keyword>
<name>A0ABV7Q7T8_9ACTN</name>
<evidence type="ECO:0008006" key="4">
    <source>
        <dbReference type="Google" id="ProtNLM"/>
    </source>
</evidence>
<sequence>MMMQRLIPVAALLMLAACGQGTGDAGGDPADPANCEAEGTCSGDDSQAGAGATDDEDIVYQGALTVLQGIERDAAELCGVVAESYPPQCGGLPVTGWDWDSVEHEEAEGVRWGSYLVTGTFDGKSLVLTEDPVPTSEIDMADYPALQYQEPEIGDPAEDLSVEELQAMADEITADFPRYVNGGWADEQNGVAFIDTLLVTPELEAYAAEHYPADTVVFSSMLKPVE</sequence>
<organism evidence="2 3">
    <name type="scientific">Glycomyces rhizosphaerae</name>
    <dbReference type="NCBI Taxonomy" id="2054422"/>
    <lineage>
        <taxon>Bacteria</taxon>
        <taxon>Bacillati</taxon>
        <taxon>Actinomycetota</taxon>
        <taxon>Actinomycetes</taxon>
        <taxon>Glycomycetales</taxon>
        <taxon>Glycomycetaceae</taxon>
        <taxon>Glycomyces</taxon>
    </lineage>
</organism>
<proteinExistence type="predicted"/>
<evidence type="ECO:0000313" key="3">
    <source>
        <dbReference type="Proteomes" id="UP001595712"/>
    </source>
</evidence>